<evidence type="ECO:0000256" key="2">
    <source>
        <dbReference type="SAM" id="SignalP"/>
    </source>
</evidence>
<keyword evidence="2" id="KW-0732">Signal</keyword>
<feature type="region of interest" description="Disordered" evidence="1">
    <location>
        <begin position="40"/>
        <end position="89"/>
    </location>
</feature>
<accession>A0AAV4F296</accession>
<gene>
    <name evidence="3" type="ORF">ElyMa_005570900</name>
</gene>
<dbReference type="Proteomes" id="UP000762676">
    <property type="component" value="Unassembled WGS sequence"/>
</dbReference>
<keyword evidence="4" id="KW-1185">Reference proteome</keyword>
<dbReference type="EMBL" id="BMAT01011105">
    <property type="protein sequence ID" value="GFR66926.1"/>
    <property type="molecule type" value="Genomic_DNA"/>
</dbReference>
<name>A0AAV4F296_9GAST</name>
<reference evidence="3 4" key="1">
    <citation type="journal article" date="2021" name="Elife">
        <title>Chloroplast acquisition without the gene transfer in kleptoplastic sea slugs, Plakobranchus ocellatus.</title>
        <authorList>
            <person name="Maeda T."/>
            <person name="Takahashi S."/>
            <person name="Yoshida T."/>
            <person name="Shimamura S."/>
            <person name="Takaki Y."/>
            <person name="Nagai Y."/>
            <person name="Toyoda A."/>
            <person name="Suzuki Y."/>
            <person name="Arimoto A."/>
            <person name="Ishii H."/>
            <person name="Satoh N."/>
            <person name="Nishiyama T."/>
            <person name="Hasebe M."/>
            <person name="Maruyama T."/>
            <person name="Minagawa J."/>
            <person name="Obokata J."/>
            <person name="Shigenobu S."/>
        </authorList>
    </citation>
    <scope>NUCLEOTIDE SEQUENCE [LARGE SCALE GENOMIC DNA]</scope>
</reference>
<protein>
    <submittedName>
        <fullName evidence="3">Uncharacterized protein</fullName>
    </submittedName>
</protein>
<evidence type="ECO:0000313" key="3">
    <source>
        <dbReference type="EMBL" id="GFR66926.1"/>
    </source>
</evidence>
<evidence type="ECO:0000256" key="1">
    <source>
        <dbReference type="SAM" id="MobiDB-lite"/>
    </source>
</evidence>
<feature type="signal peptide" evidence="2">
    <location>
        <begin position="1"/>
        <end position="20"/>
    </location>
</feature>
<feature type="compositionally biased region" description="Polar residues" evidence="1">
    <location>
        <begin position="72"/>
        <end position="83"/>
    </location>
</feature>
<comment type="caution">
    <text evidence="3">The sequence shown here is derived from an EMBL/GenBank/DDBJ whole genome shotgun (WGS) entry which is preliminary data.</text>
</comment>
<proteinExistence type="predicted"/>
<dbReference type="AlphaFoldDB" id="A0AAV4F296"/>
<sequence length="89" mass="9833">MPLLAFILMGSLTLICTVLTYFIPETRNKAMTETVEDNEMFAPGNKQDNCNGQNNGEKPRKLGPHKGGFDASLNNIDTKSANQKPEKAY</sequence>
<evidence type="ECO:0000313" key="4">
    <source>
        <dbReference type="Proteomes" id="UP000762676"/>
    </source>
</evidence>
<feature type="compositionally biased region" description="Polar residues" evidence="1">
    <location>
        <begin position="46"/>
        <end position="56"/>
    </location>
</feature>
<organism evidence="3 4">
    <name type="scientific">Elysia marginata</name>
    <dbReference type="NCBI Taxonomy" id="1093978"/>
    <lineage>
        <taxon>Eukaryota</taxon>
        <taxon>Metazoa</taxon>
        <taxon>Spiralia</taxon>
        <taxon>Lophotrochozoa</taxon>
        <taxon>Mollusca</taxon>
        <taxon>Gastropoda</taxon>
        <taxon>Heterobranchia</taxon>
        <taxon>Euthyneura</taxon>
        <taxon>Panpulmonata</taxon>
        <taxon>Sacoglossa</taxon>
        <taxon>Placobranchoidea</taxon>
        <taxon>Plakobranchidae</taxon>
        <taxon>Elysia</taxon>
    </lineage>
</organism>
<feature type="chain" id="PRO_5043327007" evidence="2">
    <location>
        <begin position="21"/>
        <end position="89"/>
    </location>
</feature>